<keyword evidence="2" id="KW-1185">Reference proteome</keyword>
<accession>A0A401TFF5</accession>
<dbReference type="AlphaFoldDB" id="A0A401TFF5"/>
<proteinExistence type="predicted"/>
<evidence type="ECO:0000313" key="1">
    <source>
        <dbReference type="EMBL" id="GCC41377.1"/>
    </source>
</evidence>
<comment type="caution">
    <text evidence="1">The sequence shown here is derived from an EMBL/GenBank/DDBJ whole genome shotgun (WGS) entry which is preliminary data.</text>
</comment>
<dbReference type="EMBL" id="BEZZ01057245">
    <property type="protein sequence ID" value="GCC41377.1"/>
    <property type="molecule type" value="Genomic_DNA"/>
</dbReference>
<evidence type="ECO:0000313" key="2">
    <source>
        <dbReference type="Proteomes" id="UP000287033"/>
    </source>
</evidence>
<feature type="non-terminal residue" evidence="1">
    <location>
        <position position="49"/>
    </location>
</feature>
<dbReference type="Proteomes" id="UP000287033">
    <property type="component" value="Unassembled WGS sequence"/>
</dbReference>
<gene>
    <name evidence="1" type="ORF">chiPu_0025358</name>
</gene>
<protein>
    <submittedName>
        <fullName evidence="1">Uncharacterized protein</fullName>
    </submittedName>
</protein>
<name>A0A401TFF5_CHIPU</name>
<reference evidence="1 2" key="1">
    <citation type="journal article" date="2018" name="Nat. Ecol. Evol.">
        <title>Shark genomes provide insights into elasmobranch evolution and the origin of vertebrates.</title>
        <authorList>
            <person name="Hara Y"/>
            <person name="Yamaguchi K"/>
            <person name="Onimaru K"/>
            <person name="Kadota M"/>
            <person name="Koyanagi M"/>
            <person name="Keeley SD"/>
            <person name="Tatsumi K"/>
            <person name="Tanaka K"/>
            <person name="Motone F"/>
            <person name="Kageyama Y"/>
            <person name="Nozu R"/>
            <person name="Adachi N"/>
            <person name="Nishimura O"/>
            <person name="Nakagawa R"/>
            <person name="Tanegashima C"/>
            <person name="Kiyatake I"/>
            <person name="Matsumoto R"/>
            <person name="Murakumo K"/>
            <person name="Nishida K"/>
            <person name="Terakita A"/>
            <person name="Kuratani S"/>
            <person name="Sato K"/>
            <person name="Hyodo S Kuraku.S."/>
        </authorList>
    </citation>
    <scope>NUCLEOTIDE SEQUENCE [LARGE SCALE GENOMIC DNA]</scope>
</reference>
<sequence>MVTRTRSPSVYWTPLIDRYLHQWPSAAVFAHAPLHPERDTEDDTKRGRK</sequence>
<organism evidence="1 2">
    <name type="scientific">Chiloscyllium punctatum</name>
    <name type="common">Brownbanded bambooshark</name>
    <name type="synonym">Hemiscyllium punctatum</name>
    <dbReference type="NCBI Taxonomy" id="137246"/>
    <lineage>
        <taxon>Eukaryota</taxon>
        <taxon>Metazoa</taxon>
        <taxon>Chordata</taxon>
        <taxon>Craniata</taxon>
        <taxon>Vertebrata</taxon>
        <taxon>Chondrichthyes</taxon>
        <taxon>Elasmobranchii</taxon>
        <taxon>Galeomorphii</taxon>
        <taxon>Galeoidea</taxon>
        <taxon>Orectolobiformes</taxon>
        <taxon>Hemiscylliidae</taxon>
        <taxon>Chiloscyllium</taxon>
    </lineage>
</organism>